<evidence type="ECO:0000256" key="1">
    <source>
        <dbReference type="SAM" id="MobiDB-lite"/>
    </source>
</evidence>
<feature type="region of interest" description="Disordered" evidence="1">
    <location>
        <begin position="310"/>
        <end position="331"/>
    </location>
</feature>
<organism evidence="2 3">
    <name type="scientific">Mycena albidolilacea</name>
    <dbReference type="NCBI Taxonomy" id="1033008"/>
    <lineage>
        <taxon>Eukaryota</taxon>
        <taxon>Fungi</taxon>
        <taxon>Dikarya</taxon>
        <taxon>Basidiomycota</taxon>
        <taxon>Agaricomycotina</taxon>
        <taxon>Agaricomycetes</taxon>
        <taxon>Agaricomycetidae</taxon>
        <taxon>Agaricales</taxon>
        <taxon>Marasmiineae</taxon>
        <taxon>Mycenaceae</taxon>
        <taxon>Mycena</taxon>
    </lineage>
</organism>
<feature type="compositionally biased region" description="Pro residues" evidence="1">
    <location>
        <begin position="310"/>
        <end position="320"/>
    </location>
</feature>
<feature type="compositionally biased region" description="Polar residues" evidence="1">
    <location>
        <begin position="584"/>
        <end position="593"/>
    </location>
</feature>
<name>A0AAD7EQJ7_9AGAR</name>
<dbReference type="AlphaFoldDB" id="A0AAD7EQJ7"/>
<feature type="region of interest" description="Disordered" evidence="1">
    <location>
        <begin position="450"/>
        <end position="482"/>
    </location>
</feature>
<keyword evidence="3" id="KW-1185">Reference proteome</keyword>
<proteinExistence type="predicted"/>
<accession>A0AAD7EQJ7</accession>
<feature type="compositionally biased region" description="Acidic residues" evidence="1">
    <location>
        <begin position="472"/>
        <end position="481"/>
    </location>
</feature>
<reference evidence="2" key="1">
    <citation type="submission" date="2023-03" db="EMBL/GenBank/DDBJ databases">
        <title>Massive genome expansion in bonnet fungi (Mycena s.s.) driven by repeated elements and novel gene families across ecological guilds.</title>
        <authorList>
            <consortium name="Lawrence Berkeley National Laboratory"/>
            <person name="Harder C.B."/>
            <person name="Miyauchi S."/>
            <person name="Viragh M."/>
            <person name="Kuo A."/>
            <person name="Thoen E."/>
            <person name="Andreopoulos B."/>
            <person name="Lu D."/>
            <person name="Skrede I."/>
            <person name="Drula E."/>
            <person name="Henrissat B."/>
            <person name="Morin E."/>
            <person name="Kohler A."/>
            <person name="Barry K."/>
            <person name="LaButti K."/>
            <person name="Morin E."/>
            <person name="Salamov A."/>
            <person name="Lipzen A."/>
            <person name="Mereny Z."/>
            <person name="Hegedus B."/>
            <person name="Baldrian P."/>
            <person name="Stursova M."/>
            <person name="Weitz H."/>
            <person name="Taylor A."/>
            <person name="Grigoriev I.V."/>
            <person name="Nagy L.G."/>
            <person name="Martin F."/>
            <person name="Kauserud H."/>
        </authorList>
    </citation>
    <scope>NUCLEOTIDE SEQUENCE</scope>
    <source>
        <strain evidence="2">CBHHK002</strain>
    </source>
</reference>
<dbReference type="EMBL" id="JARIHO010000019">
    <property type="protein sequence ID" value="KAJ7347377.1"/>
    <property type="molecule type" value="Genomic_DNA"/>
</dbReference>
<feature type="region of interest" description="Disordered" evidence="1">
    <location>
        <begin position="517"/>
        <end position="596"/>
    </location>
</feature>
<comment type="caution">
    <text evidence="2">The sequence shown here is derived from an EMBL/GenBank/DDBJ whole genome shotgun (WGS) entry which is preliminary data.</text>
</comment>
<evidence type="ECO:0008006" key="4">
    <source>
        <dbReference type="Google" id="ProtNLM"/>
    </source>
</evidence>
<sequence>MEGRKSLSSREALNELVPTHRTLAILQSPLPYLPVQTLHSRRILAMRDQFPYPRVDAVDDGDLGHLHKESHGLDEGNSTAAGVPPIHPILSLAPELISLIFVHCLPSLALGQQELHPSKAPILLTHICGAWRALALRTPALWASVAFQLFHRLSSAANPQPLELQFCKLAWWLAQGASHPLTLFLHCRQQHPDIVPLLVGHAARWADVDLFLHPTTLAAFASGLELEVPLLRRLSLGCSPGTLPHITTLFATAPRLTDVSLLKLPLAAVKLPWCQLAHFYASCAEVNDVVRVLRLAPALQRLQLDFQHWPPLPSLTPPPDAETESKGSDVDVESDITHDSLTSLTLHTHPASPVPLPLLLGLLTLPSLASLTLPPLGPADIHAFAAFALRSRLSHTLRELTLALAPLPCGAILDILAPLLSLQKLELRFPGEVVLGDVLRALTLAGTEGAEAGEGVSDGADPSADAVAGTESEGETDEDEEPLRAPFLPSLQHLYVDCFRGTVPYTALRAALEARWSPDPAEERGYAEVEANSAPPPPPSMSTSPSPRGSADQDRSATAPGPSPLRSFALTTLAPTPVPPKNAATPSHTSPSLAPSMAPFWKHPDADVAALRALKARGMDVSVAYVYGGRVV</sequence>
<evidence type="ECO:0000313" key="2">
    <source>
        <dbReference type="EMBL" id="KAJ7347377.1"/>
    </source>
</evidence>
<protein>
    <recommendedName>
        <fullName evidence="4">F-box domain-containing protein</fullName>
    </recommendedName>
</protein>
<gene>
    <name evidence="2" type="ORF">DFH08DRAFT_159964</name>
</gene>
<dbReference type="Proteomes" id="UP001218218">
    <property type="component" value="Unassembled WGS sequence"/>
</dbReference>
<evidence type="ECO:0000313" key="3">
    <source>
        <dbReference type="Proteomes" id="UP001218218"/>
    </source>
</evidence>